<dbReference type="EMBL" id="BPLQ01009853">
    <property type="protein sequence ID" value="GIY46975.1"/>
    <property type="molecule type" value="Genomic_DNA"/>
</dbReference>
<organism evidence="1 2">
    <name type="scientific">Caerostris darwini</name>
    <dbReference type="NCBI Taxonomy" id="1538125"/>
    <lineage>
        <taxon>Eukaryota</taxon>
        <taxon>Metazoa</taxon>
        <taxon>Ecdysozoa</taxon>
        <taxon>Arthropoda</taxon>
        <taxon>Chelicerata</taxon>
        <taxon>Arachnida</taxon>
        <taxon>Araneae</taxon>
        <taxon>Araneomorphae</taxon>
        <taxon>Entelegynae</taxon>
        <taxon>Araneoidea</taxon>
        <taxon>Araneidae</taxon>
        <taxon>Caerostris</taxon>
    </lineage>
</organism>
<name>A0AAV4TLH4_9ARAC</name>
<reference evidence="1 2" key="1">
    <citation type="submission" date="2021-06" db="EMBL/GenBank/DDBJ databases">
        <title>Caerostris darwini draft genome.</title>
        <authorList>
            <person name="Kono N."/>
            <person name="Arakawa K."/>
        </authorList>
    </citation>
    <scope>NUCLEOTIDE SEQUENCE [LARGE SCALE GENOMIC DNA]</scope>
</reference>
<keyword evidence="2" id="KW-1185">Reference proteome</keyword>
<gene>
    <name evidence="1" type="ORF">CDAR_97751</name>
</gene>
<evidence type="ECO:0000313" key="1">
    <source>
        <dbReference type="EMBL" id="GIY46975.1"/>
    </source>
</evidence>
<accession>A0AAV4TLH4</accession>
<dbReference type="Proteomes" id="UP001054837">
    <property type="component" value="Unassembled WGS sequence"/>
</dbReference>
<comment type="caution">
    <text evidence="1">The sequence shown here is derived from an EMBL/GenBank/DDBJ whole genome shotgun (WGS) entry which is preliminary data.</text>
</comment>
<protein>
    <submittedName>
        <fullName evidence="1">Uncharacterized protein</fullName>
    </submittedName>
</protein>
<proteinExistence type="predicted"/>
<sequence length="168" mass="19144">MVLTEEYYVAAINSNIHIGGICVSCCGHIVESISSTHKLCLCDRVISSSCMACSALRGMICFFIFNETNHCSLMIIYGKSRCPNDFLKKVSDFLYRDSMYMVYGSNTFENDLSVVQYVRLESKSESKAGALQLVRVYHRLLVRQLRFSLERNCGTFISTGRSYFIFQK</sequence>
<evidence type="ECO:0000313" key="2">
    <source>
        <dbReference type="Proteomes" id="UP001054837"/>
    </source>
</evidence>
<dbReference type="AlphaFoldDB" id="A0AAV4TLH4"/>